<sequence>MLGLFFGHVRPAVSIRARVTWFTVQSGWADQIRAAAPEAIAVAELVPFMLSQYERKVASHQPGNP</sequence>
<dbReference type="Proteomes" id="UP000035366">
    <property type="component" value="Chromosome"/>
</dbReference>
<dbReference type="EMBL" id="CP011497">
    <property type="protein sequence ID" value="AKJ10396.1"/>
    <property type="molecule type" value="Genomic_DNA"/>
</dbReference>
<reference evidence="1 2" key="1">
    <citation type="journal article" date="2015" name="ISME J.">
        <title>Draft Genome Sequence of Streptomyces incarnatus NRRL8089, which Produces the Nucleoside Antibiotic Sinefungin.</title>
        <authorList>
            <person name="Oshima K."/>
            <person name="Hattori M."/>
            <person name="Shimizu H."/>
            <person name="Fukuda K."/>
            <person name="Nemoto M."/>
            <person name="Inagaki K."/>
            <person name="Tamura T."/>
        </authorList>
    </citation>
    <scope>NUCLEOTIDE SEQUENCE [LARGE SCALE GENOMIC DNA]</scope>
    <source>
        <strain evidence="1 2">NRRL 8089</strain>
    </source>
</reference>
<keyword evidence="2" id="KW-1185">Reference proteome</keyword>
<name>A0ABM5THI4_9ACTN</name>
<accession>A0ABM5THI4</accession>
<evidence type="ECO:0000313" key="2">
    <source>
        <dbReference type="Proteomes" id="UP000035366"/>
    </source>
</evidence>
<proteinExistence type="predicted"/>
<gene>
    <name evidence="1" type="ORF">ABB07_10300</name>
</gene>
<organism evidence="1 2">
    <name type="scientific">Streptomyces incarnatus</name>
    <dbReference type="NCBI Taxonomy" id="665007"/>
    <lineage>
        <taxon>Bacteria</taxon>
        <taxon>Bacillati</taxon>
        <taxon>Actinomycetota</taxon>
        <taxon>Actinomycetes</taxon>
        <taxon>Kitasatosporales</taxon>
        <taxon>Streptomycetaceae</taxon>
        <taxon>Streptomyces</taxon>
    </lineage>
</organism>
<evidence type="ECO:0000313" key="1">
    <source>
        <dbReference type="EMBL" id="AKJ10396.1"/>
    </source>
</evidence>
<protein>
    <submittedName>
        <fullName evidence="1">Uncharacterized protein</fullName>
    </submittedName>
</protein>